<evidence type="ECO:0000256" key="4">
    <source>
        <dbReference type="ARBA" id="ARBA00022840"/>
    </source>
</evidence>
<evidence type="ECO:0000313" key="6">
    <source>
        <dbReference type="EMBL" id="MFB8892272.1"/>
    </source>
</evidence>
<dbReference type="InterPro" id="IPR027417">
    <property type="entry name" value="P-loop_NTPase"/>
</dbReference>
<accession>A0ABV5EQP2</accession>
<dbReference type="PANTHER" id="PTHR42734">
    <property type="entry name" value="METAL TRANSPORT SYSTEM ATP-BINDING PROTEIN TM_0124-RELATED"/>
    <property type="match status" value="1"/>
</dbReference>
<dbReference type="NCBIfam" id="NF040873">
    <property type="entry name" value="AztA"/>
    <property type="match status" value="1"/>
</dbReference>
<keyword evidence="7" id="KW-1185">Reference proteome</keyword>
<comment type="caution">
    <text evidence="6">The sequence shown here is derived from an EMBL/GenBank/DDBJ whole genome shotgun (WGS) entry which is preliminary data.</text>
</comment>
<comment type="similarity">
    <text evidence="1">Belongs to the ABC transporter superfamily.</text>
</comment>
<evidence type="ECO:0000313" key="7">
    <source>
        <dbReference type="Proteomes" id="UP001589643"/>
    </source>
</evidence>
<sequence length="239" mass="24467">MSSSTTPLVPGGSVVALREVTVAFDGHLALRGVDLDVTRGEVHAIVGANGSGKSTLIAVAAGLLSPTSGTVRREPGIRVGLVPQTSNDGARLPLTVADLVAMGRWRERGPFLPLRRSDRARIAEAIDTVGLAPLARRPLGLLSGGQRQRAYIAQALAQEADLLLLDEPMSGLDAASRDAVASALAAVASTGTAVVAVTHDLAELGDVDAVCRLVDGRVVESSSAAPRGRGHRGAATVRA</sequence>
<evidence type="ECO:0000256" key="2">
    <source>
        <dbReference type="ARBA" id="ARBA00022448"/>
    </source>
</evidence>
<feature type="domain" description="ABC transporter" evidence="5">
    <location>
        <begin position="15"/>
        <end position="239"/>
    </location>
</feature>
<dbReference type="RefSeq" id="WP_114588184.1">
    <property type="nucleotide sequence ID" value="NZ_JBHLHV010000001.1"/>
</dbReference>
<dbReference type="SUPFAM" id="SSF52540">
    <property type="entry name" value="P-loop containing nucleoside triphosphate hydrolases"/>
    <property type="match status" value="1"/>
</dbReference>
<dbReference type="GO" id="GO:0005524">
    <property type="term" value="F:ATP binding"/>
    <property type="evidence" value="ECO:0007669"/>
    <property type="project" value="UniProtKB-KW"/>
</dbReference>
<evidence type="ECO:0000259" key="5">
    <source>
        <dbReference type="PROSITE" id="PS50893"/>
    </source>
</evidence>
<protein>
    <submittedName>
        <fullName evidence="6">Zinc ABC transporter ATP-binding protein AztA</fullName>
    </submittedName>
</protein>
<dbReference type="InterPro" id="IPR047748">
    <property type="entry name" value="AztA-like"/>
</dbReference>
<dbReference type="InterPro" id="IPR003593">
    <property type="entry name" value="AAA+_ATPase"/>
</dbReference>
<dbReference type="PROSITE" id="PS50893">
    <property type="entry name" value="ABC_TRANSPORTER_2"/>
    <property type="match status" value="1"/>
</dbReference>
<reference evidence="6 7" key="1">
    <citation type="submission" date="2024-08" db="EMBL/GenBank/DDBJ databases">
        <title>Heavy metals resistant antinobacteria isolated from wastewater.</title>
        <authorList>
            <person name="Roman Ponce B."/>
            <person name="Blanco Mercado M.A."/>
            <person name="Avila Aldana I.N."/>
            <person name="Morales Arrieta S."/>
        </authorList>
    </citation>
    <scope>NUCLEOTIDE SEQUENCE [LARGE SCALE GENOMIC DNA]</scope>
    <source>
        <strain evidence="7">sma-1</strain>
    </source>
</reference>
<dbReference type="Proteomes" id="UP001589643">
    <property type="component" value="Unassembled WGS sequence"/>
</dbReference>
<dbReference type="PANTHER" id="PTHR42734:SF5">
    <property type="entry name" value="IRON TRANSPORT SYSTEM ATP-BINDING PROTEIN HI_0361-RELATED"/>
    <property type="match status" value="1"/>
</dbReference>
<proteinExistence type="inferred from homology"/>
<dbReference type="EMBL" id="JBHLHV010000001">
    <property type="protein sequence ID" value="MFB8892272.1"/>
    <property type="molecule type" value="Genomic_DNA"/>
</dbReference>
<evidence type="ECO:0000256" key="3">
    <source>
        <dbReference type="ARBA" id="ARBA00022741"/>
    </source>
</evidence>
<keyword evidence="4 6" id="KW-0067">ATP-binding</keyword>
<evidence type="ECO:0000256" key="1">
    <source>
        <dbReference type="ARBA" id="ARBA00005417"/>
    </source>
</evidence>
<dbReference type="InterPro" id="IPR003439">
    <property type="entry name" value="ABC_transporter-like_ATP-bd"/>
</dbReference>
<dbReference type="SMART" id="SM00382">
    <property type="entry name" value="AAA"/>
    <property type="match status" value="1"/>
</dbReference>
<name>A0ABV5EQP2_9MICO</name>
<dbReference type="Pfam" id="PF00005">
    <property type="entry name" value="ABC_tran"/>
    <property type="match status" value="1"/>
</dbReference>
<keyword evidence="2" id="KW-0813">Transport</keyword>
<gene>
    <name evidence="6" type="primary">aztA</name>
    <name evidence="6" type="ORF">AB7P39_05365</name>
</gene>
<organism evidence="6 7">
    <name type="scientific">Microbacterium plantarum</name>
    <dbReference type="NCBI Taxonomy" id="1816425"/>
    <lineage>
        <taxon>Bacteria</taxon>
        <taxon>Bacillati</taxon>
        <taxon>Actinomycetota</taxon>
        <taxon>Actinomycetes</taxon>
        <taxon>Micrococcales</taxon>
        <taxon>Microbacteriaceae</taxon>
        <taxon>Microbacterium</taxon>
    </lineage>
</organism>
<dbReference type="InterPro" id="IPR050153">
    <property type="entry name" value="Metal_Ion_Import_ABC"/>
</dbReference>
<keyword evidence="3" id="KW-0547">Nucleotide-binding</keyword>
<dbReference type="Gene3D" id="3.40.50.300">
    <property type="entry name" value="P-loop containing nucleotide triphosphate hydrolases"/>
    <property type="match status" value="1"/>
</dbReference>